<dbReference type="SUPFAM" id="SSF49503">
    <property type="entry name" value="Cupredoxins"/>
    <property type="match status" value="3"/>
</dbReference>
<dbReference type="PANTHER" id="PTHR11709">
    <property type="entry name" value="MULTI-COPPER OXIDASE"/>
    <property type="match status" value="1"/>
</dbReference>
<feature type="transmembrane region" description="Helical" evidence="3">
    <location>
        <begin position="129"/>
        <end position="148"/>
    </location>
</feature>
<evidence type="ECO:0000256" key="2">
    <source>
        <dbReference type="ARBA" id="ARBA00023002"/>
    </source>
</evidence>
<dbReference type="EMBL" id="FOMT01000006">
    <property type="protein sequence ID" value="SFF21942.1"/>
    <property type="molecule type" value="Genomic_DNA"/>
</dbReference>
<dbReference type="Gene3D" id="2.60.40.420">
    <property type="entry name" value="Cupredoxins - blue copper proteins"/>
    <property type="match status" value="3"/>
</dbReference>
<evidence type="ECO:0000259" key="4">
    <source>
        <dbReference type="Pfam" id="PF07731"/>
    </source>
</evidence>
<feature type="domain" description="Plastocyanin-like" evidence="4">
    <location>
        <begin position="575"/>
        <end position="678"/>
    </location>
</feature>
<dbReference type="OrthoDB" id="9757546at2"/>
<keyword evidence="2" id="KW-0560">Oxidoreductase</keyword>
<keyword evidence="3" id="KW-1133">Transmembrane helix</keyword>
<dbReference type="Pfam" id="PF07732">
    <property type="entry name" value="Cu-oxidase_3"/>
    <property type="match status" value="1"/>
</dbReference>
<keyword evidence="3" id="KW-0812">Transmembrane</keyword>
<dbReference type="InterPro" id="IPR011707">
    <property type="entry name" value="Cu-oxidase-like_N"/>
</dbReference>
<evidence type="ECO:0000313" key="7">
    <source>
        <dbReference type="Proteomes" id="UP000198855"/>
    </source>
</evidence>
<dbReference type="InterPro" id="IPR045087">
    <property type="entry name" value="Cu-oxidase_fam"/>
</dbReference>
<accession>A0A1I2GWY3</accession>
<gene>
    <name evidence="6" type="ORF">SAMN05216378_5527</name>
</gene>
<organism evidence="6 7">
    <name type="scientific">Paenibacillus catalpae</name>
    <dbReference type="NCBI Taxonomy" id="1045775"/>
    <lineage>
        <taxon>Bacteria</taxon>
        <taxon>Bacillati</taxon>
        <taxon>Bacillota</taxon>
        <taxon>Bacilli</taxon>
        <taxon>Bacillales</taxon>
        <taxon>Paenibacillaceae</taxon>
        <taxon>Paenibacillus</taxon>
    </lineage>
</organism>
<dbReference type="GO" id="GO:0005507">
    <property type="term" value="F:copper ion binding"/>
    <property type="evidence" value="ECO:0007669"/>
    <property type="project" value="InterPro"/>
</dbReference>
<sequence>MYFAAISVVRGALFLTLLLAWIAGNKASALLFSGTEANLNRKARKLITWAVFLSISSAGVLGGIIWLMAVSEQVFWQDRLLIPPLLIVPMLMVWLTSFPRLRRIRQATMRKTDAPLDVRLLSRASQPALVAPYQFVALGSLTGMYWTFTTTIPFDMLNGTVPLVILLIASMALWLTHLNRSSRVSLTGTKPVNRPWMRLLRRMAVLLAVLALGSIPFYGGLQASRLPETLSMAAGPMDNGTGTKLAHHHHSGAVTASVEPVKEVSVDSLTGPAEGTPDVLYTLTAEKKTVKLASGRTVEAWTYNGQIPGPELRFHKGQLVEVKLINKDITEGVTLHWHGLDVPNAEDGVAGATQNAVMPGETYTYRFVAEQVGSFWYHSHQDSKEAVAKGLFGSLVAEPEEGMPQDVKDITVITHIWEGGGVAIGDNDGIQQMKIAPGTPVRLRLTNTDDWVRQSYKLLGTKFKVAAIDGTELHEPGDLTNVSLDLTTGGRYDVTFIMPDSPVTLNVGQGGKLGIVMSPNGQGELPEQVPNLPVFDPTHYGTPASAPFDANSHFDREFTMVLDNQLGFFNGKLAMNYTINGKVFPDTPMFMVREGELVKTTIVNRGAVDHPMHLHGHHMLVLSRNGEAVTGSPWWSDTLDTAPGEVYEVAFIADNPGLWMDHCHNLAHAAAGMTMHLMYEGITSPYTVGTATHNHPE</sequence>
<name>A0A1I2GWY3_9BACL</name>
<keyword evidence="6" id="KW-0131">Cell cycle</keyword>
<dbReference type="AlphaFoldDB" id="A0A1I2GWY3"/>
<keyword evidence="1" id="KW-0479">Metal-binding</keyword>
<reference evidence="7" key="1">
    <citation type="submission" date="2016-10" db="EMBL/GenBank/DDBJ databases">
        <authorList>
            <person name="Varghese N."/>
            <person name="Submissions S."/>
        </authorList>
    </citation>
    <scope>NUCLEOTIDE SEQUENCE [LARGE SCALE GENOMIC DNA]</scope>
    <source>
        <strain evidence="7">CGMCC 1.10784</strain>
    </source>
</reference>
<dbReference type="Pfam" id="PF07731">
    <property type="entry name" value="Cu-oxidase_2"/>
    <property type="match status" value="1"/>
</dbReference>
<keyword evidence="6" id="KW-0132">Cell division</keyword>
<proteinExistence type="predicted"/>
<feature type="transmembrane region" description="Helical" evidence="3">
    <location>
        <begin position="12"/>
        <end position="34"/>
    </location>
</feature>
<dbReference type="PROSITE" id="PS00080">
    <property type="entry name" value="MULTICOPPER_OXIDASE2"/>
    <property type="match status" value="1"/>
</dbReference>
<dbReference type="InterPro" id="IPR002355">
    <property type="entry name" value="Cu_oxidase_Cu_BS"/>
</dbReference>
<feature type="transmembrane region" description="Helical" evidence="3">
    <location>
        <begin position="199"/>
        <end position="221"/>
    </location>
</feature>
<feature type="transmembrane region" description="Helical" evidence="3">
    <location>
        <begin position="81"/>
        <end position="101"/>
    </location>
</feature>
<dbReference type="InterPro" id="IPR011706">
    <property type="entry name" value="Cu-oxidase_C"/>
</dbReference>
<keyword evidence="7" id="KW-1185">Reference proteome</keyword>
<keyword evidence="6" id="KW-0167">Capsid protein</keyword>
<evidence type="ECO:0000256" key="1">
    <source>
        <dbReference type="ARBA" id="ARBA00022723"/>
    </source>
</evidence>
<evidence type="ECO:0000259" key="5">
    <source>
        <dbReference type="Pfam" id="PF07732"/>
    </source>
</evidence>
<dbReference type="InterPro" id="IPR008972">
    <property type="entry name" value="Cupredoxin"/>
</dbReference>
<protein>
    <submittedName>
        <fullName evidence="6">Multicopper oxidase with three cupredoxin domains (Includes cell division protein FtsP and spore coat protein CotA)</fullName>
    </submittedName>
</protein>
<dbReference type="GO" id="GO:0051301">
    <property type="term" value="P:cell division"/>
    <property type="evidence" value="ECO:0007669"/>
    <property type="project" value="UniProtKB-KW"/>
</dbReference>
<dbReference type="CDD" id="cd04202">
    <property type="entry name" value="CuRO_D2_2dMcoN_like"/>
    <property type="match status" value="1"/>
</dbReference>
<evidence type="ECO:0000313" key="6">
    <source>
        <dbReference type="EMBL" id="SFF21942.1"/>
    </source>
</evidence>
<feature type="transmembrane region" description="Helical" evidence="3">
    <location>
        <begin position="46"/>
        <end position="69"/>
    </location>
</feature>
<feature type="domain" description="Plastocyanin-like" evidence="5">
    <location>
        <begin position="286"/>
        <end position="400"/>
    </location>
</feature>
<evidence type="ECO:0000256" key="3">
    <source>
        <dbReference type="SAM" id="Phobius"/>
    </source>
</evidence>
<feature type="transmembrane region" description="Helical" evidence="3">
    <location>
        <begin position="160"/>
        <end position="178"/>
    </location>
</feature>
<dbReference type="RefSeq" id="WP_091189786.1">
    <property type="nucleotide sequence ID" value="NZ_FOMT01000006.1"/>
</dbReference>
<dbReference type="Proteomes" id="UP000198855">
    <property type="component" value="Unassembled WGS sequence"/>
</dbReference>
<dbReference type="STRING" id="1045775.SAMN05216378_5527"/>
<keyword evidence="3" id="KW-0472">Membrane</keyword>
<keyword evidence="6" id="KW-0946">Virion</keyword>
<dbReference type="GO" id="GO:0016491">
    <property type="term" value="F:oxidoreductase activity"/>
    <property type="evidence" value="ECO:0007669"/>
    <property type="project" value="UniProtKB-KW"/>
</dbReference>
<dbReference type="PANTHER" id="PTHR11709:SF482">
    <property type="entry name" value="COPPER-CONTAINING NITRITE REDUCTASE"/>
    <property type="match status" value="1"/>
</dbReference>